<dbReference type="Pfam" id="PF00394">
    <property type="entry name" value="Cu-oxidase"/>
    <property type="match status" value="1"/>
</dbReference>
<dbReference type="Gene3D" id="2.60.40.420">
    <property type="entry name" value="Cupredoxins - blue copper proteins"/>
    <property type="match status" value="3"/>
</dbReference>
<feature type="domain" description="Plastocyanin-like" evidence="7">
    <location>
        <begin position="414"/>
        <end position="532"/>
    </location>
</feature>
<dbReference type="RefSeq" id="XP_018073607.1">
    <property type="nucleotide sequence ID" value="XM_018210639.1"/>
</dbReference>
<dbReference type="Proteomes" id="UP000070700">
    <property type="component" value="Unassembled WGS sequence"/>
</dbReference>
<keyword evidence="2" id="KW-0479">Metal-binding</keyword>
<dbReference type="FunFam" id="2.60.40.420:FF:000021">
    <property type="entry name" value="Extracellular dihydrogeodin oxidase/laccase"/>
    <property type="match status" value="1"/>
</dbReference>
<evidence type="ECO:0000256" key="3">
    <source>
        <dbReference type="ARBA" id="ARBA00023002"/>
    </source>
</evidence>
<evidence type="ECO:0008006" key="11">
    <source>
        <dbReference type="Google" id="ProtNLM"/>
    </source>
</evidence>
<evidence type="ECO:0000313" key="10">
    <source>
        <dbReference type="Proteomes" id="UP000070700"/>
    </source>
</evidence>
<dbReference type="InterPro" id="IPR045087">
    <property type="entry name" value="Cu-oxidase_fam"/>
</dbReference>
<accession>A0A194XHJ9</accession>
<name>A0A194XHJ9_MOLSC</name>
<keyword evidence="4" id="KW-0186">Copper</keyword>
<dbReference type="SUPFAM" id="SSF49503">
    <property type="entry name" value="Cupredoxins"/>
    <property type="match status" value="3"/>
</dbReference>
<dbReference type="InterPro" id="IPR008972">
    <property type="entry name" value="Cupredoxin"/>
</dbReference>
<feature type="chain" id="PRO_5008268253" description="Laccase" evidence="5">
    <location>
        <begin position="19"/>
        <end position="566"/>
    </location>
</feature>
<dbReference type="GO" id="GO:0016491">
    <property type="term" value="F:oxidoreductase activity"/>
    <property type="evidence" value="ECO:0007669"/>
    <property type="project" value="UniProtKB-KW"/>
</dbReference>
<dbReference type="AlphaFoldDB" id="A0A194XHJ9"/>
<evidence type="ECO:0000256" key="1">
    <source>
        <dbReference type="ARBA" id="ARBA00010609"/>
    </source>
</evidence>
<evidence type="ECO:0000256" key="2">
    <source>
        <dbReference type="ARBA" id="ARBA00022723"/>
    </source>
</evidence>
<dbReference type="GO" id="GO:0005507">
    <property type="term" value="F:copper ion binding"/>
    <property type="evidence" value="ECO:0007669"/>
    <property type="project" value="InterPro"/>
</dbReference>
<dbReference type="Pfam" id="PF07732">
    <property type="entry name" value="Cu-oxidase_3"/>
    <property type="match status" value="1"/>
</dbReference>
<dbReference type="InterPro" id="IPR001117">
    <property type="entry name" value="Cu-oxidase_2nd"/>
</dbReference>
<keyword evidence="3" id="KW-0560">Oxidoreductase</keyword>
<dbReference type="CDD" id="cd13901">
    <property type="entry name" value="CuRO_3_MaLCC_like"/>
    <property type="match status" value="1"/>
</dbReference>
<keyword evidence="5" id="KW-0732">Signal</keyword>
<dbReference type="GeneID" id="28820365"/>
<dbReference type="InterPro" id="IPR011706">
    <property type="entry name" value="Cu-oxidase_C"/>
</dbReference>
<feature type="domain" description="Plastocyanin-like" evidence="6">
    <location>
        <begin position="199"/>
        <end position="339"/>
    </location>
</feature>
<proteinExistence type="inferred from homology"/>
<dbReference type="InParanoid" id="A0A194XHJ9"/>
<comment type="similarity">
    <text evidence="1">Belongs to the multicopper oxidase family.</text>
</comment>
<dbReference type="PROSITE" id="PS00080">
    <property type="entry name" value="MULTICOPPER_OXIDASE2"/>
    <property type="match status" value="1"/>
</dbReference>
<dbReference type="PANTHER" id="PTHR11709:SF145">
    <property type="entry name" value="LCC1"/>
    <property type="match status" value="1"/>
</dbReference>
<keyword evidence="10" id="KW-1185">Reference proteome</keyword>
<evidence type="ECO:0000259" key="6">
    <source>
        <dbReference type="Pfam" id="PF00394"/>
    </source>
</evidence>
<gene>
    <name evidence="9" type="ORF">LY89DRAFT_612848</name>
</gene>
<organism evidence="9 10">
    <name type="scientific">Mollisia scopiformis</name>
    <name type="common">Conifer needle endophyte fungus</name>
    <name type="synonym">Phialocephala scopiformis</name>
    <dbReference type="NCBI Taxonomy" id="149040"/>
    <lineage>
        <taxon>Eukaryota</taxon>
        <taxon>Fungi</taxon>
        <taxon>Dikarya</taxon>
        <taxon>Ascomycota</taxon>
        <taxon>Pezizomycotina</taxon>
        <taxon>Leotiomycetes</taxon>
        <taxon>Helotiales</taxon>
        <taxon>Mollisiaceae</taxon>
        <taxon>Mollisia</taxon>
    </lineage>
</organism>
<evidence type="ECO:0000259" key="7">
    <source>
        <dbReference type="Pfam" id="PF07731"/>
    </source>
</evidence>
<reference evidence="9 10" key="1">
    <citation type="submission" date="2015-10" db="EMBL/GenBank/DDBJ databases">
        <title>Full genome of DAOMC 229536 Phialocephala scopiformis, a fungal endophyte of spruce producing the potent anti-insectan compound rugulosin.</title>
        <authorList>
            <consortium name="DOE Joint Genome Institute"/>
            <person name="Walker A.K."/>
            <person name="Frasz S.L."/>
            <person name="Seifert K.A."/>
            <person name="Miller J.D."/>
            <person name="Mondo S.J."/>
            <person name="Labutti K."/>
            <person name="Lipzen A."/>
            <person name="Dockter R."/>
            <person name="Kennedy M."/>
            <person name="Grigoriev I.V."/>
            <person name="Spatafora J.W."/>
        </authorList>
    </citation>
    <scope>NUCLEOTIDE SEQUENCE [LARGE SCALE GENOMIC DNA]</scope>
    <source>
        <strain evidence="9 10">CBS 120377</strain>
    </source>
</reference>
<evidence type="ECO:0000256" key="5">
    <source>
        <dbReference type="SAM" id="SignalP"/>
    </source>
</evidence>
<protein>
    <recommendedName>
        <fullName evidence="11">Laccase</fullName>
    </recommendedName>
</protein>
<feature type="domain" description="Plastocyanin-like" evidence="8">
    <location>
        <begin position="72"/>
        <end position="188"/>
    </location>
</feature>
<dbReference type="EMBL" id="KQ947411">
    <property type="protein sequence ID" value="KUJ19252.1"/>
    <property type="molecule type" value="Genomic_DNA"/>
</dbReference>
<dbReference type="Pfam" id="PF07731">
    <property type="entry name" value="Cu-oxidase_2"/>
    <property type="match status" value="1"/>
</dbReference>
<dbReference type="InterPro" id="IPR011707">
    <property type="entry name" value="Cu-oxidase-like_N"/>
</dbReference>
<evidence type="ECO:0000256" key="4">
    <source>
        <dbReference type="ARBA" id="ARBA00023008"/>
    </source>
</evidence>
<dbReference type="InterPro" id="IPR002355">
    <property type="entry name" value="Cu_oxidase_Cu_BS"/>
</dbReference>
<dbReference type="InterPro" id="IPR033138">
    <property type="entry name" value="Cu_oxidase_CS"/>
</dbReference>
<evidence type="ECO:0000313" key="9">
    <source>
        <dbReference type="EMBL" id="KUJ19252.1"/>
    </source>
</evidence>
<dbReference type="PROSITE" id="PS00079">
    <property type="entry name" value="MULTICOPPER_OXIDASE1"/>
    <property type="match status" value="1"/>
</dbReference>
<dbReference type="CDD" id="cd13854">
    <property type="entry name" value="CuRO_1_MaLCC_like"/>
    <property type="match status" value="1"/>
</dbReference>
<evidence type="ECO:0000259" key="8">
    <source>
        <dbReference type="Pfam" id="PF07732"/>
    </source>
</evidence>
<dbReference type="KEGG" id="psco:LY89DRAFT_612848"/>
<feature type="signal peptide" evidence="5">
    <location>
        <begin position="1"/>
        <end position="18"/>
    </location>
</feature>
<dbReference type="OrthoDB" id="2121828at2759"/>
<dbReference type="PANTHER" id="PTHR11709">
    <property type="entry name" value="MULTI-COPPER OXIDASE"/>
    <property type="match status" value="1"/>
</dbReference>
<sequence>MMRFTSLVALTWASLVAGQNNYPNLPVNFLQTSNPVTPLPNGYPWGTCTVQNTNPYTNPPNTGVIRSYDFTITRETKSPDGFERSFLLVNDQFPGPEIEANWGDTIQVTVHNQITGPEEGTAIHWHGLLQKGTQYMDGVPGISQCPIPPNGTFTYTFNADLYGTSWYHSHYSAQYAGGIFGPMIIHGPAIAPYDIDIGPVMLTDYFHKDYFSLVEDVVSTNFNEVLQPSDNNLINGQTNATFQFTPGKTHRLRLINSGAEGMQKFSIDGHNLTVIAQDFVPVQSFSTQVVTLGVGQRTDVLVTAPANADGKSYTMRSTLAGNGCAVTNQPFATATVFYNTKLQPNTTAWPSFLTSVASQCANDPIDITQPLYSLTPSAPTTTKDIAINFTQNATDFWLWTMNDISFRADYNSPVFLLAATGNDSYPDPQWNVYNFGSNTSIRVVIENPGPAAHPMHLHGHDFYVLNVGTGTWDGTTIVNAANPQRRDTQIVPAGGFLVIQFEADNPGAWPLHCHIAWHVSAGLYVTVLERPADIANVQVPSIMAQTCRDWSTFTGEDVVDQIDSGL</sequence>